<feature type="compositionally biased region" description="Basic and acidic residues" evidence="1">
    <location>
        <begin position="131"/>
        <end position="150"/>
    </location>
</feature>
<feature type="compositionally biased region" description="Pro residues" evidence="1">
    <location>
        <begin position="8"/>
        <end position="19"/>
    </location>
</feature>
<sequence length="299" mass="32129">MGSSASRPAPPPAPSPPASNPERGKKGKSKAKAKQNAPPTYKQAVKGGSKQSKQRNPDPSSPSTAASSPSPQTPVLSAEEAKKQREQALKDKKKAEKKARSELKKATAAQAKAEKIAQEAPQRIEDARLKAAKKAEKLQAKASKRAEKATARAAEATGVAANYGTSPVNPPPDWKPPVAIKTSTFVTIENDFIRQKSAPPGWEPPRPVYNHNSSSSRSAPVSPAEPSFAQRSPPNLPPRRAATASKVPIPGAYPRVPPRSRLPDYATGTETDTLEYHANHRKLALEREYAEIEDRRGSR</sequence>
<evidence type="ECO:0000256" key="1">
    <source>
        <dbReference type="SAM" id="MobiDB-lite"/>
    </source>
</evidence>
<evidence type="ECO:0000313" key="2">
    <source>
        <dbReference type="EMBL" id="WOO82140.1"/>
    </source>
</evidence>
<dbReference type="EMBL" id="CP086717">
    <property type="protein sequence ID" value="WOO82140.1"/>
    <property type="molecule type" value="Genomic_DNA"/>
</dbReference>
<feature type="compositionally biased region" description="Low complexity" evidence="1">
    <location>
        <begin position="57"/>
        <end position="74"/>
    </location>
</feature>
<organism evidence="2 3">
    <name type="scientific">Vanrija pseudolonga</name>
    <dbReference type="NCBI Taxonomy" id="143232"/>
    <lineage>
        <taxon>Eukaryota</taxon>
        <taxon>Fungi</taxon>
        <taxon>Dikarya</taxon>
        <taxon>Basidiomycota</taxon>
        <taxon>Agaricomycotina</taxon>
        <taxon>Tremellomycetes</taxon>
        <taxon>Trichosporonales</taxon>
        <taxon>Trichosporonaceae</taxon>
        <taxon>Vanrija</taxon>
    </lineage>
</organism>
<reference evidence="2" key="1">
    <citation type="submission" date="2023-10" db="EMBL/GenBank/DDBJ databases">
        <authorList>
            <person name="Noh H."/>
        </authorList>
    </citation>
    <scope>NUCLEOTIDE SEQUENCE</scope>
    <source>
        <strain evidence="2">DUCC4014</strain>
    </source>
</reference>
<name>A0AAF1BLE9_9TREE</name>
<protein>
    <submittedName>
        <fullName evidence="2">Uncharacterized protein</fullName>
    </submittedName>
</protein>
<dbReference type="Proteomes" id="UP000827549">
    <property type="component" value="Chromosome 4"/>
</dbReference>
<dbReference type="AlphaFoldDB" id="A0AAF1BLE9"/>
<feature type="region of interest" description="Disordered" evidence="1">
    <location>
        <begin position="131"/>
        <end position="153"/>
    </location>
</feature>
<feature type="region of interest" description="Disordered" evidence="1">
    <location>
        <begin position="1"/>
        <end position="119"/>
    </location>
</feature>
<keyword evidence="3" id="KW-1185">Reference proteome</keyword>
<evidence type="ECO:0000313" key="3">
    <source>
        <dbReference type="Proteomes" id="UP000827549"/>
    </source>
</evidence>
<accession>A0AAF1BLE9</accession>
<dbReference type="RefSeq" id="XP_062628172.1">
    <property type="nucleotide sequence ID" value="XM_062772188.1"/>
</dbReference>
<dbReference type="GeneID" id="87808870"/>
<feature type="region of interest" description="Disordered" evidence="1">
    <location>
        <begin position="191"/>
        <end position="278"/>
    </location>
</feature>
<proteinExistence type="predicted"/>
<gene>
    <name evidence="2" type="ORF">LOC62_04G005642</name>
</gene>
<feature type="compositionally biased region" description="Low complexity" evidence="1">
    <location>
        <begin position="213"/>
        <end position="227"/>
    </location>
</feature>
<feature type="compositionally biased region" description="Basic and acidic residues" evidence="1">
    <location>
        <begin position="79"/>
        <end position="105"/>
    </location>
</feature>